<name>A0ACA9Y9G2_9ASCO</name>
<organism evidence="1 2">
    <name type="scientific">[Candida] jaroonii</name>
    <dbReference type="NCBI Taxonomy" id="467808"/>
    <lineage>
        <taxon>Eukaryota</taxon>
        <taxon>Fungi</taxon>
        <taxon>Dikarya</taxon>
        <taxon>Ascomycota</taxon>
        <taxon>Saccharomycotina</taxon>
        <taxon>Pichiomycetes</taxon>
        <taxon>Debaryomycetaceae</taxon>
        <taxon>Yamadazyma</taxon>
    </lineage>
</organism>
<dbReference type="EMBL" id="CALSDN010000006">
    <property type="protein sequence ID" value="CAH6721681.1"/>
    <property type="molecule type" value="Genomic_DNA"/>
</dbReference>
<dbReference type="Proteomes" id="UP001152531">
    <property type="component" value="Unassembled WGS sequence"/>
</dbReference>
<proteinExistence type="predicted"/>
<protein>
    <submittedName>
        <fullName evidence="1">Cell wall acid trehalase Atc1p</fullName>
    </submittedName>
</protein>
<reference evidence="1" key="1">
    <citation type="submission" date="2022-06" db="EMBL/GenBank/DDBJ databases">
        <authorList>
            <person name="Legras J.-L."/>
            <person name="Devillers H."/>
            <person name="Grondin C."/>
        </authorList>
    </citation>
    <scope>NUCLEOTIDE SEQUENCE</scope>
    <source>
        <strain evidence="1">CLIB 1444</strain>
    </source>
</reference>
<accession>A0ACA9Y9G2</accession>
<evidence type="ECO:0000313" key="1">
    <source>
        <dbReference type="EMBL" id="CAH6721681.1"/>
    </source>
</evidence>
<comment type="caution">
    <text evidence="1">The sequence shown here is derived from an EMBL/GenBank/DDBJ whole genome shotgun (WGS) entry which is preliminary data.</text>
</comment>
<keyword evidence="2" id="KW-1185">Reference proteome</keyword>
<sequence length="1081" mass="118703">MKLESLGINTKKIPSIRTSSVELETLTSSLDLESQTTKLETTNTKTTNAKTTNTNATNRNVTKPKATKLLRISMATFIIVVLLFFVNTLLASPVKRLDSGIATTWDEISSNYKQVLDLVNSIENKRIFGQLLSADHDFYDTGANVVGTSQLHQQNQYQHQPYVSNGFIGSRIPNLGQGFTYDQPVEGGKPTHLHSGYPIFNLRYAGAFVAGFYDSEGESYISAVPQWTTLQLSTTIDGKNYTLDPSLNSYGEISHYIQTMSLNNGVVTTEFVWLNTLRVKYEVIAHRKHVNLGVVKLSVNNLNDTEVSVIASDILSFATTQRCEFSEVGHDDDGIFISFHPRGARNIHGTIYSILSTNANSKTTKTTDATNVTQEVTFNLNPGDAMTLEKMVGIVTTDFDPKNLVSGSDVMEFAKKTALDHTHDDQIFTSHIDAWASTLEVTPTISFPDDPLLTLASRASLFHLSSNTRPDAQGLTAALGVGGLSSDSYAGMVFWDTDLWMLNGLLPFVPHHAKALVNYRLHLHDQAKANLPSGYHGAVYPWTSGRFGNCTGTGPCMNYEYHINVAIALAAWQIFLSGGGDESYLSNVAMPLMSDAAQFFSDYVQYNQTSGQYTTSDLTDPDEFANHIDNGAYTNAGIAKLMENVVAAATHLGQEIPSIFSNISDNMNLPSTRDNNASIQDIVLEYTGMNNSVAVKQADVIMITYPLDNKLISNEQAVNNMNYYAMKQVSYGPAMTFPIFSIVSATLAESGCASQSYLHKAVQPFLRAPFAQFSEQNNDDYDTNGGFNPAFPFLTGHGGFLQSVLQGLVGLRYDFDIIDGRIERLLTLDPITLPLFPQGVEFGGIHYMNQTISLKIDDKLTVHHQGPTNSNPAFATNITIQLGSRNPKAGTYTLTPGSRLEFPLFEVGAADNSMVQCGNAAFFNITDGVNGDSTFSINDGDNFTHWQSATNGTTKVLVDLKSMKTITGGGINWGDSPPERWSLSSYHGDAQDPQEILASVDFGNDLTSKLWYYRKGDVVDQESVFSKVLKEEVTPSAPWIDAVVIPEVFNTTTFSKEVKSRFLLLEYEGGEGGKLHEVEFW</sequence>
<gene>
    <name evidence="1" type="ORF">CLIB1444_06S07690</name>
</gene>
<evidence type="ECO:0000313" key="2">
    <source>
        <dbReference type="Proteomes" id="UP001152531"/>
    </source>
</evidence>